<dbReference type="Gene3D" id="1.10.3290.10">
    <property type="entry name" value="Fido-like domain"/>
    <property type="match status" value="1"/>
</dbReference>
<evidence type="ECO:0000259" key="1">
    <source>
        <dbReference type="PROSITE" id="PS51459"/>
    </source>
</evidence>
<proteinExistence type="predicted"/>
<dbReference type="InterPro" id="IPR036597">
    <property type="entry name" value="Fido-like_dom_sf"/>
</dbReference>
<name>A0A9D1F492_9FIRM</name>
<accession>A0A9D1F492</accession>
<organism evidence="2 3">
    <name type="scientific">Candidatus Scybalocola faecigallinarum</name>
    <dbReference type="NCBI Taxonomy" id="2840941"/>
    <lineage>
        <taxon>Bacteria</taxon>
        <taxon>Bacillati</taxon>
        <taxon>Bacillota</taxon>
        <taxon>Clostridia</taxon>
        <taxon>Lachnospirales</taxon>
        <taxon>Lachnospiraceae</taxon>
        <taxon>Lachnospiraceae incertae sedis</taxon>
        <taxon>Candidatus Scybalocola (ex Gilroy et al. 2021)</taxon>
    </lineage>
</organism>
<protein>
    <submittedName>
        <fullName evidence="2">Fic family protein</fullName>
    </submittedName>
</protein>
<dbReference type="EMBL" id="DVIT01000016">
    <property type="protein sequence ID" value="HIS46817.1"/>
    <property type="molecule type" value="Genomic_DNA"/>
</dbReference>
<evidence type="ECO:0000313" key="2">
    <source>
        <dbReference type="EMBL" id="HIS46817.1"/>
    </source>
</evidence>
<gene>
    <name evidence="2" type="ORF">IAB46_04490</name>
</gene>
<evidence type="ECO:0000313" key="3">
    <source>
        <dbReference type="Proteomes" id="UP000823927"/>
    </source>
</evidence>
<dbReference type="PROSITE" id="PS51459">
    <property type="entry name" value="FIDO"/>
    <property type="match status" value="1"/>
</dbReference>
<dbReference type="AlphaFoldDB" id="A0A9D1F492"/>
<reference evidence="2" key="2">
    <citation type="journal article" date="2021" name="PeerJ">
        <title>Extensive microbial diversity within the chicken gut microbiome revealed by metagenomics and culture.</title>
        <authorList>
            <person name="Gilroy R."/>
            <person name="Ravi A."/>
            <person name="Getino M."/>
            <person name="Pursley I."/>
            <person name="Horton D.L."/>
            <person name="Alikhan N.F."/>
            <person name="Baker D."/>
            <person name="Gharbi K."/>
            <person name="Hall N."/>
            <person name="Watson M."/>
            <person name="Adriaenssens E.M."/>
            <person name="Foster-Nyarko E."/>
            <person name="Jarju S."/>
            <person name="Secka A."/>
            <person name="Antonio M."/>
            <person name="Oren A."/>
            <person name="Chaudhuri R.R."/>
            <person name="La Ragione R."/>
            <person name="Hildebrand F."/>
            <person name="Pallen M.J."/>
        </authorList>
    </citation>
    <scope>NUCLEOTIDE SEQUENCE</scope>
    <source>
        <strain evidence="2">CHK178-757</strain>
    </source>
</reference>
<dbReference type="Pfam" id="PF02661">
    <property type="entry name" value="Fic"/>
    <property type="match status" value="1"/>
</dbReference>
<feature type="domain" description="Fido" evidence="1">
    <location>
        <begin position="27"/>
        <end position="159"/>
    </location>
</feature>
<dbReference type="Proteomes" id="UP000823927">
    <property type="component" value="Unassembled WGS sequence"/>
</dbReference>
<dbReference type="InterPro" id="IPR003812">
    <property type="entry name" value="Fido"/>
</dbReference>
<sequence>MSQLKQLLDQIDHIKNQDSSCLPESFLNETDLKNMYSAITSRPAPKYRETDLEPAPGNHFPKPEDLDHLVSHFFSQLDFSRHTLHPVELAAMAYKRIVDMAPFEEKNEVLAQALMDRILKACGYPRPLQPLYLTDGYTEALTSSRKRRDMDIFSEFAAAAVLSSADH</sequence>
<dbReference type="SUPFAM" id="SSF140931">
    <property type="entry name" value="Fic-like"/>
    <property type="match status" value="1"/>
</dbReference>
<comment type="caution">
    <text evidence="2">The sequence shown here is derived from an EMBL/GenBank/DDBJ whole genome shotgun (WGS) entry which is preliminary data.</text>
</comment>
<reference evidence="2" key="1">
    <citation type="submission" date="2020-10" db="EMBL/GenBank/DDBJ databases">
        <authorList>
            <person name="Gilroy R."/>
        </authorList>
    </citation>
    <scope>NUCLEOTIDE SEQUENCE</scope>
    <source>
        <strain evidence="2">CHK178-757</strain>
    </source>
</reference>